<dbReference type="InterPro" id="IPR019776">
    <property type="entry name" value="Flagellar_basal_body_rod_CS"/>
</dbReference>
<dbReference type="EMBL" id="JBHUEY010000001">
    <property type="protein sequence ID" value="MFD1782169.1"/>
    <property type="molecule type" value="Genomic_DNA"/>
</dbReference>
<protein>
    <recommendedName>
        <fullName evidence="4">Flagellar basal-body rod protein FlgF</fullName>
    </recommendedName>
</protein>
<dbReference type="NCBIfam" id="TIGR03506">
    <property type="entry name" value="FlgEFG_subfam"/>
    <property type="match status" value="1"/>
</dbReference>
<evidence type="ECO:0000259" key="6">
    <source>
        <dbReference type="Pfam" id="PF06429"/>
    </source>
</evidence>
<gene>
    <name evidence="8" type="primary">flgF</name>
    <name evidence="8" type="ORF">ACFSC0_02090</name>
</gene>
<evidence type="ECO:0000256" key="2">
    <source>
        <dbReference type="ARBA" id="ARBA00009677"/>
    </source>
</evidence>
<evidence type="ECO:0000256" key="3">
    <source>
        <dbReference type="ARBA" id="ARBA00023143"/>
    </source>
</evidence>
<keyword evidence="9" id="KW-1185">Reference proteome</keyword>
<evidence type="ECO:0000259" key="5">
    <source>
        <dbReference type="Pfam" id="PF00460"/>
    </source>
</evidence>
<dbReference type="NCBIfam" id="TIGR02490">
    <property type="entry name" value="flgF"/>
    <property type="match status" value="1"/>
</dbReference>
<keyword evidence="8" id="KW-0282">Flagellum</keyword>
<keyword evidence="8" id="KW-0969">Cilium</keyword>
<dbReference type="Pfam" id="PF00460">
    <property type="entry name" value="Flg_bb_rod"/>
    <property type="match status" value="1"/>
</dbReference>
<evidence type="ECO:0000256" key="1">
    <source>
        <dbReference type="ARBA" id="ARBA00004117"/>
    </source>
</evidence>
<reference evidence="9" key="1">
    <citation type="journal article" date="2019" name="Int. J. Syst. Evol. Microbiol.">
        <title>The Global Catalogue of Microorganisms (GCM) 10K type strain sequencing project: providing services to taxonomists for standard genome sequencing and annotation.</title>
        <authorList>
            <consortium name="The Broad Institute Genomics Platform"/>
            <consortium name="The Broad Institute Genome Sequencing Center for Infectious Disease"/>
            <person name="Wu L."/>
            <person name="Ma J."/>
        </authorList>
    </citation>
    <scope>NUCLEOTIDE SEQUENCE [LARGE SCALE GENOMIC DNA]</scope>
    <source>
        <strain evidence="9">DFY28</strain>
    </source>
</reference>
<keyword evidence="3 4" id="KW-0975">Bacterial flagellum</keyword>
<comment type="caution">
    <text evidence="8">The sequence shown here is derived from an EMBL/GenBank/DDBJ whole genome shotgun (WGS) entry which is preliminary data.</text>
</comment>
<dbReference type="PROSITE" id="PS00588">
    <property type="entry name" value="FLAGELLA_BB_ROD"/>
    <property type="match status" value="1"/>
</dbReference>
<dbReference type="InterPro" id="IPR012836">
    <property type="entry name" value="FlgF"/>
</dbReference>
<comment type="subunit">
    <text evidence="4">The basal body constitutes a major portion of the flagellar organelle and consists of five rings (E,L,P,S, and M) mounted on a central rod. The rod consists of about 26 subunits of FlgG in the distal portion, and FlgB, FlgC and FlgF are thought to build up the proximal portion of the rod with about 6 subunits each.</text>
</comment>
<dbReference type="SUPFAM" id="SSF117143">
    <property type="entry name" value="Flagellar hook protein flgE"/>
    <property type="match status" value="1"/>
</dbReference>
<sequence>MDNALYVGLSRQILLRRELDIVANNIANADTTGFKVESLLARAEPAAPAHTADGPKPVKFVVANGVARDFGQGALRQTGGAFDLAIEGMGFFQVDTADGPRFTRDGRFRLDEAGRMVSQSGHPVLGDGGEEIVIDPAQGPVAIGKDGTLSQGEEQVGRIGVFTFDDLTVLEKTGDNQLRNASNAQPQPAADAVVRQGFIEGSNVNPIVEITRMIEVSRAYTSISKMMDSEQELARRSVERLGRVQ</sequence>
<evidence type="ECO:0000259" key="7">
    <source>
        <dbReference type="Pfam" id="PF22692"/>
    </source>
</evidence>
<feature type="domain" description="Flagellar hook protein FlgE/F/G-like D1" evidence="7">
    <location>
        <begin position="85"/>
        <end position="150"/>
    </location>
</feature>
<accession>A0ABW4MY87</accession>
<evidence type="ECO:0000313" key="9">
    <source>
        <dbReference type="Proteomes" id="UP001597237"/>
    </source>
</evidence>
<dbReference type="InterPro" id="IPR037925">
    <property type="entry name" value="FlgE/F/G-like"/>
</dbReference>
<dbReference type="Pfam" id="PF22692">
    <property type="entry name" value="LlgE_F_G_D1"/>
    <property type="match status" value="1"/>
</dbReference>
<comment type="similarity">
    <text evidence="2 4">Belongs to the flagella basal body rod proteins family.</text>
</comment>
<dbReference type="InterPro" id="IPR001444">
    <property type="entry name" value="Flag_bb_rod_N"/>
</dbReference>
<dbReference type="PANTHER" id="PTHR30435:SF19">
    <property type="entry name" value="FLAGELLAR BASAL-BODY ROD PROTEIN FLGG"/>
    <property type="match status" value="1"/>
</dbReference>
<comment type="subcellular location">
    <subcellularLocation>
        <location evidence="1 4">Bacterial flagellum basal body</location>
    </subcellularLocation>
</comment>
<feature type="domain" description="Flagellar basal-body/hook protein C-terminal" evidence="6">
    <location>
        <begin position="195"/>
        <end position="236"/>
    </location>
</feature>
<name>A0ABW4MY87_9CAUL</name>
<proteinExistence type="inferred from homology"/>
<dbReference type="InterPro" id="IPR020013">
    <property type="entry name" value="Flagellar_FlgE/F/G"/>
</dbReference>
<dbReference type="InterPro" id="IPR010930">
    <property type="entry name" value="Flg_bb/hook_C_dom"/>
</dbReference>
<dbReference type="PANTHER" id="PTHR30435">
    <property type="entry name" value="FLAGELLAR PROTEIN"/>
    <property type="match status" value="1"/>
</dbReference>
<organism evidence="8 9">
    <name type="scientific">Phenylobacterium terrae</name>
    <dbReference type="NCBI Taxonomy" id="2665495"/>
    <lineage>
        <taxon>Bacteria</taxon>
        <taxon>Pseudomonadati</taxon>
        <taxon>Pseudomonadota</taxon>
        <taxon>Alphaproteobacteria</taxon>
        <taxon>Caulobacterales</taxon>
        <taxon>Caulobacteraceae</taxon>
        <taxon>Phenylobacterium</taxon>
    </lineage>
</organism>
<feature type="domain" description="Flagellar basal body rod protein N-terminal" evidence="5">
    <location>
        <begin position="5"/>
        <end position="35"/>
    </location>
</feature>
<dbReference type="InterPro" id="IPR053967">
    <property type="entry name" value="LlgE_F_G-like_D1"/>
</dbReference>
<dbReference type="RefSeq" id="WP_377281004.1">
    <property type="nucleotide sequence ID" value="NZ_JBHRSI010000003.1"/>
</dbReference>
<evidence type="ECO:0000256" key="4">
    <source>
        <dbReference type="RuleBase" id="RU362116"/>
    </source>
</evidence>
<keyword evidence="8" id="KW-0966">Cell projection</keyword>
<evidence type="ECO:0000313" key="8">
    <source>
        <dbReference type="EMBL" id="MFD1782169.1"/>
    </source>
</evidence>
<dbReference type="Proteomes" id="UP001597237">
    <property type="component" value="Unassembled WGS sequence"/>
</dbReference>
<dbReference type="Pfam" id="PF06429">
    <property type="entry name" value="Flg_bbr_C"/>
    <property type="match status" value="1"/>
</dbReference>